<sequence>MAALPERIRRARTLSRISQLALANSVGVQRSAVAQWERKDGSHPSMHHLIAIAVATGVCLEWLGTGRGPVKPGEDAWTPAMRTDDYAQDDVESECLDSLRKIPFQIRKQLVGIITLVSRNF</sequence>
<dbReference type="Proteomes" id="UP000264492">
    <property type="component" value="Unassembled WGS sequence"/>
</dbReference>
<dbReference type="Pfam" id="PF01381">
    <property type="entry name" value="HTH_3"/>
    <property type="match status" value="1"/>
</dbReference>
<dbReference type="SMART" id="SM00530">
    <property type="entry name" value="HTH_XRE"/>
    <property type="match status" value="1"/>
</dbReference>
<dbReference type="GO" id="GO:0003677">
    <property type="term" value="F:DNA binding"/>
    <property type="evidence" value="ECO:0007669"/>
    <property type="project" value="InterPro"/>
</dbReference>
<dbReference type="PROSITE" id="PS50943">
    <property type="entry name" value="HTH_CROC1"/>
    <property type="match status" value="1"/>
</dbReference>
<dbReference type="EMBL" id="QTSU01000001">
    <property type="protein sequence ID" value="RDZ28874.1"/>
    <property type="molecule type" value="Genomic_DNA"/>
</dbReference>
<name>A0A371K4U4_9GAMM</name>
<dbReference type="Gene3D" id="1.10.260.40">
    <property type="entry name" value="lambda repressor-like DNA-binding domains"/>
    <property type="match status" value="1"/>
</dbReference>
<accession>A0A371K4U4</accession>
<evidence type="ECO:0000259" key="1">
    <source>
        <dbReference type="PROSITE" id="PS50943"/>
    </source>
</evidence>
<dbReference type="CDD" id="cd00093">
    <property type="entry name" value="HTH_XRE"/>
    <property type="match status" value="1"/>
</dbReference>
<keyword evidence="3" id="KW-1185">Reference proteome</keyword>
<proteinExistence type="predicted"/>
<organism evidence="2 3">
    <name type="scientific">Lysobacter silvisoli</name>
    <dbReference type="NCBI Taxonomy" id="2293254"/>
    <lineage>
        <taxon>Bacteria</taxon>
        <taxon>Pseudomonadati</taxon>
        <taxon>Pseudomonadota</taxon>
        <taxon>Gammaproteobacteria</taxon>
        <taxon>Lysobacterales</taxon>
        <taxon>Lysobacteraceae</taxon>
        <taxon>Lysobacter</taxon>
    </lineage>
</organism>
<dbReference type="AlphaFoldDB" id="A0A371K4U4"/>
<dbReference type="InterPro" id="IPR010982">
    <property type="entry name" value="Lambda_DNA-bd_dom_sf"/>
</dbReference>
<dbReference type="RefSeq" id="WP_115858310.1">
    <property type="nucleotide sequence ID" value="NZ_QTSU01000001.1"/>
</dbReference>
<dbReference type="InterPro" id="IPR001387">
    <property type="entry name" value="Cro/C1-type_HTH"/>
</dbReference>
<evidence type="ECO:0000313" key="3">
    <source>
        <dbReference type="Proteomes" id="UP000264492"/>
    </source>
</evidence>
<dbReference type="SUPFAM" id="SSF47413">
    <property type="entry name" value="lambda repressor-like DNA-binding domains"/>
    <property type="match status" value="1"/>
</dbReference>
<comment type="caution">
    <text evidence="2">The sequence shown here is derived from an EMBL/GenBank/DDBJ whole genome shotgun (WGS) entry which is preliminary data.</text>
</comment>
<dbReference type="OrthoDB" id="9772064at2"/>
<feature type="domain" description="HTH cro/C1-type" evidence="1">
    <location>
        <begin position="8"/>
        <end position="63"/>
    </location>
</feature>
<reference evidence="2 3" key="1">
    <citation type="submission" date="2018-08" db="EMBL/GenBank/DDBJ databases">
        <title>Lysobacter sp. zong2l5, whole genome shotgun sequence.</title>
        <authorList>
            <person name="Zhang X."/>
            <person name="Feng G."/>
            <person name="Zhu H."/>
        </authorList>
    </citation>
    <scope>NUCLEOTIDE SEQUENCE [LARGE SCALE GENOMIC DNA]</scope>
    <source>
        <strain evidence="3">zong2l5</strain>
    </source>
</reference>
<evidence type="ECO:0000313" key="2">
    <source>
        <dbReference type="EMBL" id="RDZ28874.1"/>
    </source>
</evidence>
<protein>
    <submittedName>
        <fullName evidence="2">XRE family transcriptional regulator</fullName>
    </submittedName>
</protein>
<gene>
    <name evidence="2" type="ORF">DX914_07135</name>
</gene>